<dbReference type="EMBL" id="AZMM01010664">
    <property type="protein sequence ID" value="ETJ34923.1"/>
    <property type="molecule type" value="Genomic_DNA"/>
</dbReference>
<reference evidence="1" key="1">
    <citation type="submission" date="2013-12" db="EMBL/GenBank/DDBJ databases">
        <title>A Varibaculum cambriense genome reconstructed from a premature infant gut community with otherwise low bacterial novelty that shifts toward anaerobic metabolism during the third week of life.</title>
        <authorList>
            <person name="Brown C.T."/>
            <person name="Sharon I."/>
            <person name="Thomas B.C."/>
            <person name="Castelle C.J."/>
            <person name="Morowitz M.J."/>
            <person name="Banfield J.F."/>
        </authorList>
    </citation>
    <scope>NUCLEOTIDE SEQUENCE</scope>
</reference>
<comment type="caution">
    <text evidence="1">The sequence shown here is derived from an EMBL/GenBank/DDBJ whole genome shotgun (WGS) entry which is preliminary data.</text>
</comment>
<name>W1XX61_9ZZZZ</name>
<proteinExistence type="predicted"/>
<evidence type="ECO:0000313" key="1">
    <source>
        <dbReference type="EMBL" id="ETJ34923.1"/>
    </source>
</evidence>
<sequence length="31" mass="3538">MFSICQSIGFWLVDIKNSFVLENGLLPKKPL</sequence>
<dbReference type="AlphaFoldDB" id="W1XX61"/>
<protein>
    <submittedName>
        <fullName evidence="1">Uncharacterized protein</fullName>
    </submittedName>
</protein>
<accession>W1XX61</accession>
<organism evidence="1">
    <name type="scientific">human gut metagenome</name>
    <dbReference type="NCBI Taxonomy" id="408170"/>
    <lineage>
        <taxon>unclassified sequences</taxon>
        <taxon>metagenomes</taxon>
        <taxon>organismal metagenomes</taxon>
    </lineage>
</organism>
<gene>
    <name evidence="1" type="ORF">Q604_UNBC10664G0002</name>
</gene>
<feature type="non-terminal residue" evidence="1">
    <location>
        <position position="31"/>
    </location>
</feature>